<accession>A0AAD1X7P6</accession>
<gene>
    <name evidence="1" type="ORF">ECRASSUSDP1_LOCUS3160</name>
</gene>
<dbReference type="EMBL" id="CAMPGE010003025">
    <property type="protein sequence ID" value="CAI2361847.1"/>
    <property type="molecule type" value="Genomic_DNA"/>
</dbReference>
<keyword evidence="2" id="KW-1185">Reference proteome</keyword>
<dbReference type="Proteomes" id="UP001295684">
    <property type="component" value="Unassembled WGS sequence"/>
</dbReference>
<protein>
    <submittedName>
        <fullName evidence="1">Uncharacterized protein</fullName>
    </submittedName>
</protein>
<dbReference type="AlphaFoldDB" id="A0AAD1X7P6"/>
<comment type="caution">
    <text evidence="1">The sequence shown here is derived from an EMBL/GenBank/DDBJ whole genome shotgun (WGS) entry which is preliminary data.</text>
</comment>
<reference evidence="1" key="1">
    <citation type="submission" date="2023-07" db="EMBL/GenBank/DDBJ databases">
        <authorList>
            <consortium name="AG Swart"/>
            <person name="Singh M."/>
            <person name="Singh A."/>
            <person name="Seah K."/>
            <person name="Emmerich C."/>
        </authorList>
    </citation>
    <scope>NUCLEOTIDE SEQUENCE</scope>
    <source>
        <strain evidence="1">DP1</strain>
    </source>
</reference>
<sequence length="281" mass="32897">MDSLLIRWKKRNRHGGIIPKQKMSDAKKLKESIEKLELEKNDDEFLKNLGNDIAEIDLSGETTKIRKRISTLLKAESSNEDYYSQSEGIKTEKISEKSIQELLSNFDSDQYSVEVCPPKELEAKFRRRRSRRKCKASFVPILPIDAEEIKEEPDYESDQDIEEVYEHGEEEKDKNVGYMHFDHLEPIMEMQSFDERGSYSCILSKTPSLDYHDAELYEFKELTSSKALINRVPYTFLKNTSKALKCSIRNLRRKSKSAPKIPKFKRTKAAIILKKRSFRNR</sequence>
<organism evidence="1 2">
    <name type="scientific">Euplotes crassus</name>
    <dbReference type="NCBI Taxonomy" id="5936"/>
    <lineage>
        <taxon>Eukaryota</taxon>
        <taxon>Sar</taxon>
        <taxon>Alveolata</taxon>
        <taxon>Ciliophora</taxon>
        <taxon>Intramacronucleata</taxon>
        <taxon>Spirotrichea</taxon>
        <taxon>Hypotrichia</taxon>
        <taxon>Euplotida</taxon>
        <taxon>Euplotidae</taxon>
        <taxon>Moneuplotes</taxon>
    </lineage>
</organism>
<evidence type="ECO:0000313" key="1">
    <source>
        <dbReference type="EMBL" id="CAI2361847.1"/>
    </source>
</evidence>
<evidence type="ECO:0000313" key="2">
    <source>
        <dbReference type="Proteomes" id="UP001295684"/>
    </source>
</evidence>
<proteinExistence type="predicted"/>
<name>A0AAD1X7P6_EUPCR</name>